<evidence type="ECO:0000313" key="2">
    <source>
        <dbReference type="Proteomes" id="UP000249341"/>
    </source>
</evidence>
<dbReference type="EMBL" id="QLMJ01000004">
    <property type="protein sequence ID" value="RAK39822.1"/>
    <property type="molecule type" value="Genomic_DNA"/>
</dbReference>
<dbReference type="GO" id="GO:0003677">
    <property type="term" value="F:DNA binding"/>
    <property type="evidence" value="ECO:0007669"/>
    <property type="project" value="UniProtKB-KW"/>
</dbReference>
<dbReference type="Proteomes" id="UP000249341">
    <property type="component" value="Unassembled WGS sequence"/>
</dbReference>
<protein>
    <submittedName>
        <fullName evidence="1">YbaB/EbfC DNA-binding family protein</fullName>
    </submittedName>
</protein>
<sequence>MSDFALDDADRWVGDWQAGLEERLARTRALSTRLHALTGSAQSAGGLVEATVDSAGALTDLYLSDEVRRHSARWIAEQILTASEAARAELARQAVLVARANGDDETAEGRVLLTAFTDRLETRR</sequence>
<accession>A0A327ZF42</accession>
<reference evidence="1 2" key="1">
    <citation type="submission" date="2018-06" db="EMBL/GenBank/DDBJ databases">
        <title>Genomic Encyclopedia of Type Strains, Phase III (KMG-III): the genomes of soil and plant-associated and newly described type strains.</title>
        <authorList>
            <person name="Whitman W."/>
        </authorList>
    </citation>
    <scope>NUCLEOTIDE SEQUENCE [LARGE SCALE GENOMIC DNA]</scope>
    <source>
        <strain evidence="1 2">CGMCC 4.7090</strain>
    </source>
</reference>
<dbReference type="InterPro" id="IPR004401">
    <property type="entry name" value="YbaB/EbfC"/>
</dbReference>
<name>A0A327ZF42_9ACTN</name>
<dbReference type="OrthoDB" id="3296761at2"/>
<keyword evidence="1" id="KW-0238">DNA-binding</keyword>
<dbReference type="InterPro" id="IPR036894">
    <property type="entry name" value="YbaB-like_sf"/>
</dbReference>
<dbReference type="SUPFAM" id="SSF82607">
    <property type="entry name" value="YbaB-like"/>
    <property type="match status" value="1"/>
</dbReference>
<dbReference type="RefSeq" id="WP_111649009.1">
    <property type="nucleotide sequence ID" value="NZ_JACHWI010000001.1"/>
</dbReference>
<organism evidence="1 2">
    <name type="scientific">Actinoplanes lutulentus</name>
    <dbReference type="NCBI Taxonomy" id="1287878"/>
    <lineage>
        <taxon>Bacteria</taxon>
        <taxon>Bacillati</taxon>
        <taxon>Actinomycetota</taxon>
        <taxon>Actinomycetes</taxon>
        <taxon>Micromonosporales</taxon>
        <taxon>Micromonosporaceae</taxon>
        <taxon>Actinoplanes</taxon>
    </lineage>
</organism>
<gene>
    <name evidence="1" type="ORF">B0I29_104361</name>
</gene>
<dbReference type="Gene3D" id="3.30.1310.10">
    <property type="entry name" value="Nucleoid-associated protein YbaB-like domain"/>
    <property type="match status" value="1"/>
</dbReference>
<dbReference type="AlphaFoldDB" id="A0A327ZF42"/>
<proteinExistence type="predicted"/>
<evidence type="ECO:0000313" key="1">
    <source>
        <dbReference type="EMBL" id="RAK39822.1"/>
    </source>
</evidence>
<comment type="caution">
    <text evidence="1">The sequence shown here is derived from an EMBL/GenBank/DDBJ whole genome shotgun (WGS) entry which is preliminary data.</text>
</comment>
<dbReference type="Pfam" id="PF02575">
    <property type="entry name" value="YbaB_DNA_bd"/>
    <property type="match status" value="1"/>
</dbReference>
<keyword evidence="2" id="KW-1185">Reference proteome</keyword>